<dbReference type="SMART" id="SM00729">
    <property type="entry name" value="Elp3"/>
    <property type="match status" value="1"/>
</dbReference>
<protein>
    <submittedName>
        <fullName evidence="10">tRNA (N(6)-L-threonylcarbamoyladenosine(37)-C(2) )-methylthiotransferase MtaB</fullName>
    </submittedName>
</protein>
<evidence type="ECO:0000256" key="6">
    <source>
        <dbReference type="ARBA" id="ARBA00023004"/>
    </source>
</evidence>
<feature type="domain" description="MTTase N-terminal" evidence="8">
    <location>
        <begin position="8"/>
        <end position="110"/>
    </location>
</feature>
<dbReference type="NCBIfam" id="TIGR01579">
    <property type="entry name" value="MiaB-like-C"/>
    <property type="match status" value="1"/>
</dbReference>
<feature type="domain" description="Radical SAM core" evidence="9">
    <location>
        <begin position="140"/>
        <end position="372"/>
    </location>
</feature>
<dbReference type="InterPro" id="IPR020612">
    <property type="entry name" value="Methylthiotransferase_CS"/>
</dbReference>
<dbReference type="PANTHER" id="PTHR11918">
    <property type="entry name" value="RADICAL SAM PROTEINS"/>
    <property type="match status" value="1"/>
</dbReference>
<dbReference type="OrthoDB" id="9805215at2"/>
<dbReference type="InterPro" id="IPR013848">
    <property type="entry name" value="Methylthiotransferase_N"/>
</dbReference>
<evidence type="ECO:0000256" key="4">
    <source>
        <dbReference type="ARBA" id="ARBA00022691"/>
    </source>
</evidence>
<dbReference type="GO" id="GO:0046872">
    <property type="term" value="F:metal ion binding"/>
    <property type="evidence" value="ECO:0007669"/>
    <property type="project" value="UniProtKB-KW"/>
</dbReference>
<name>A0A512HBD8_9PROT</name>
<dbReference type="Gene3D" id="3.40.50.12160">
    <property type="entry name" value="Methylthiotransferase, N-terminal domain"/>
    <property type="match status" value="1"/>
</dbReference>
<dbReference type="SFLD" id="SFLDS00029">
    <property type="entry name" value="Radical_SAM"/>
    <property type="match status" value="1"/>
</dbReference>
<dbReference type="InterPro" id="IPR038135">
    <property type="entry name" value="Methylthiotransferase_N_sf"/>
</dbReference>
<comment type="caution">
    <text evidence="10">The sequence shown here is derived from an EMBL/GenBank/DDBJ whole genome shotgun (WGS) entry which is preliminary data.</text>
</comment>
<keyword evidence="7" id="KW-0411">Iron-sulfur</keyword>
<evidence type="ECO:0000259" key="8">
    <source>
        <dbReference type="PROSITE" id="PS51449"/>
    </source>
</evidence>
<keyword evidence="6" id="KW-0408">Iron</keyword>
<dbReference type="AlphaFoldDB" id="A0A512HBD8"/>
<dbReference type="GO" id="GO:0035598">
    <property type="term" value="F:tRNA (N(6)-L-threonylcarbamoyladenosine(37)-C(2))-methylthiotransferase activity"/>
    <property type="evidence" value="ECO:0007669"/>
    <property type="project" value="TreeGrafter"/>
</dbReference>
<proteinExistence type="predicted"/>
<keyword evidence="3 10" id="KW-0808">Transferase</keyword>
<dbReference type="PANTHER" id="PTHR11918:SF45">
    <property type="entry name" value="THREONYLCARBAMOYLADENOSINE TRNA METHYLTHIOTRANSFERASE"/>
    <property type="match status" value="1"/>
</dbReference>
<dbReference type="GO" id="GO:0051539">
    <property type="term" value="F:4 iron, 4 sulfur cluster binding"/>
    <property type="evidence" value="ECO:0007669"/>
    <property type="project" value="UniProtKB-KW"/>
</dbReference>
<evidence type="ECO:0000259" key="9">
    <source>
        <dbReference type="PROSITE" id="PS51918"/>
    </source>
</evidence>
<evidence type="ECO:0000313" key="10">
    <source>
        <dbReference type="EMBL" id="GEO82752.1"/>
    </source>
</evidence>
<accession>A0A512HBD8</accession>
<gene>
    <name evidence="10" type="ORF">ROR02_28830</name>
</gene>
<dbReference type="RefSeq" id="WP_147164780.1">
    <property type="nucleotide sequence ID" value="NZ_BJZO01000107.1"/>
</dbReference>
<dbReference type="InterPro" id="IPR006467">
    <property type="entry name" value="MiaB-like_bact"/>
</dbReference>
<evidence type="ECO:0000256" key="3">
    <source>
        <dbReference type="ARBA" id="ARBA00022679"/>
    </source>
</evidence>
<dbReference type="Gene3D" id="3.80.30.20">
    <property type="entry name" value="tm_1862 like domain"/>
    <property type="match status" value="1"/>
</dbReference>
<organism evidence="10 11">
    <name type="scientific">Pararhodospirillum oryzae</name>
    <dbReference type="NCBI Taxonomy" id="478448"/>
    <lineage>
        <taxon>Bacteria</taxon>
        <taxon>Pseudomonadati</taxon>
        <taxon>Pseudomonadota</taxon>
        <taxon>Alphaproteobacteria</taxon>
        <taxon>Rhodospirillales</taxon>
        <taxon>Rhodospirillaceae</taxon>
        <taxon>Pararhodospirillum</taxon>
    </lineage>
</organism>
<dbReference type="EMBL" id="BJZO01000107">
    <property type="protein sequence ID" value="GEO82752.1"/>
    <property type="molecule type" value="Genomic_DNA"/>
</dbReference>
<dbReference type="CDD" id="cd01335">
    <property type="entry name" value="Radical_SAM"/>
    <property type="match status" value="1"/>
</dbReference>
<evidence type="ECO:0000256" key="2">
    <source>
        <dbReference type="ARBA" id="ARBA00022485"/>
    </source>
</evidence>
<reference evidence="10 11" key="1">
    <citation type="submission" date="2019-07" db="EMBL/GenBank/DDBJ databases">
        <title>Whole genome shotgun sequence of Rhodospirillum oryzae NBRC 107573.</title>
        <authorList>
            <person name="Hosoyama A."/>
            <person name="Uohara A."/>
            <person name="Ohji S."/>
            <person name="Ichikawa N."/>
        </authorList>
    </citation>
    <scope>NUCLEOTIDE SEQUENCE [LARGE SCALE GENOMIC DNA]</scope>
    <source>
        <strain evidence="10 11">NBRC 107573</strain>
    </source>
</reference>
<keyword evidence="11" id="KW-1185">Reference proteome</keyword>
<dbReference type="Proteomes" id="UP000321567">
    <property type="component" value="Unassembled WGS sequence"/>
</dbReference>
<dbReference type="Pfam" id="PF04055">
    <property type="entry name" value="Radical_SAM"/>
    <property type="match status" value="1"/>
</dbReference>
<dbReference type="Pfam" id="PF00919">
    <property type="entry name" value="UPF0004"/>
    <property type="match status" value="1"/>
</dbReference>
<dbReference type="SUPFAM" id="SSF102114">
    <property type="entry name" value="Radical SAM enzymes"/>
    <property type="match status" value="1"/>
</dbReference>
<dbReference type="InterPro" id="IPR005839">
    <property type="entry name" value="Methylthiotransferase"/>
</dbReference>
<dbReference type="PROSITE" id="PS51449">
    <property type="entry name" value="MTTASE_N"/>
    <property type="match status" value="1"/>
</dbReference>
<dbReference type="InterPro" id="IPR058240">
    <property type="entry name" value="rSAM_sf"/>
</dbReference>
<evidence type="ECO:0000256" key="7">
    <source>
        <dbReference type="ARBA" id="ARBA00023014"/>
    </source>
</evidence>
<keyword evidence="5" id="KW-0479">Metal-binding</keyword>
<dbReference type="InterPro" id="IPR007197">
    <property type="entry name" value="rSAM"/>
</dbReference>
<sequence length="430" mass="45862">MSAAPPPQGPRVVTFGCRLNTSESALIRERAAQAGLNDAVIVNTCAVTREAERQARQTIRRLRRDNPDAVLIVTGCGAQINAKAWADLPEVDQVLGNREKLEADPYRALARTNASATARRVVVGDVFADPPPPPAHMGDLEGRSRAFLQVQQGCDHHCTFCVIPLARGPGRSAATTQVVEQVTRLVDLGAREVVLTGVDLAAYGQDLGEEGGLGALVRHVLAAVPALPRLRLSSLDPVVVARDAVLLDLVADEPRLMPHLHLSVQAGADLILKRMRRRHSRAQVIALGQRLRALRPGLALGADLIAGFPTETDDHQRDTLALIAEAGLTHLHVFPYSPRPETPAARMPAVAGPVIKARAAELREAGRQAFAAYLTSKVGSLDHVLVETPAFGHGEAYIPVRLDSPAVPGSLVRVRLRAGDGTTLIGEAVS</sequence>
<dbReference type="PROSITE" id="PS51918">
    <property type="entry name" value="RADICAL_SAM"/>
    <property type="match status" value="1"/>
</dbReference>
<evidence type="ECO:0000256" key="1">
    <source>
        <dbReference type="ARBA" id="ARBA00001966"/>
    </source>
</evidence>
<evidence type="ECO:0000256" key="5">
    <source>
        <dbReference type="ARBA" id="ARBA00022723"/>
    </source>
</evidence>
<dbReference type="InterPro" id="IPR023404">
    <property type="entry name" value="rSAM_horseshoe"/>
</dbReference>
<dbReference type="NCBIfam" id="TIGR00089">
    <property type="entry name" value="MiaB/RimO family radical SAM methylthiotransferase"/>
    <property type="match status" value="1"/>
</dbReference>
<keyword evidence="2" id="KW-0004">4Fe-4S</keyword>
<dbReference type="SFLD" id="SFLDG01082">
    <property type="entry name" value="B12-binding_domain_containing"/>
    <property type="match status" value="1"/>
</dbReference>
<dbReference type="PROSITE" id="PS01278">
    <property type="entry name" value="MTTASE_RADICAL"/>
    <property type="match status" value="1"/>
</dbReference>
<dbReference type="InterPro" id="IPR006638">
    <property type="entry name" value="Elp3/MiaA/NifB-like_rSAM"/>
</dbReference>
<keyword evidence="4" id="KW-0949">S-adenosyl-L-methionine</keyword>
<comment type="cofactor">
    <cofactor evidence="1">
        <name>[4Fe-4S] cluster</name>
        <dbReference type="ChEBI" id="CHEBI:49883"/>
    </cofactor>
</comment>
<evidence type="ECO:0000313" key="11">
    <source>
        <dbReference type="Proteomes" id="UP000321567"/>
    </source>
</evidence>